<organism evidence="7 8">
    <name type="scientific">Dreissena polymorpha</name>
    <name type="common">Zebra mussel</name>
    <name type="synonym">Mytilus polymorpha</name>
    <dbReference type="NCBI Taxonomy" id="45954"/>
    <lineage>
        <taxon>Eukaryota</taxon>
        <taxon>Metazoa</taxon>
        <taxon>Spiralia</taxon>
        <taxon>Lophotrochozoa</taxon>
        <taxon>Mollusca</taxon>
        <taxon>Bivalvia</taxon>
        <taxon>Autobranchia</taxon>
        <taxon>Heteroconchia</taxon>
        <taxon>Euheterodonta</taxon>
        <taxon>Imparidentia</taxon>
        <taxon>Neoheterodontei</taxon>
        <taxon>Myida</taxon>
        <taxon>Dreissenoidea</taxon>
        <taxon>Dreissenidae</taxon>
        <taxon>Dreissena</taxon>
    </lineage>
</organism>
<dbReference type="CDD" id="cd04164">
    <property type="entry name" value="trmE"/>
    <property type="match status" value="1"/>
</dbReference>
<dbReference type="Gene3D" id="3.30.1360.120">
    <property type="entry name" value="Probable tRNA modification gtpase trme, domain 1"/>
    <property type="match status" value="1"/>
</dbReference>
<sequence>MVATTNQSFTQSSSLVKNENKLDINTSTSSHQSTIFCLSSGKGKCGIAVIRVSGQACRQVLKDMAQFHHMPIPRQAVLRKIVDSGNGVVIDKGLVIFFPAPHSFTGEDCVEFHLHGGPAVVSALLCALHSIPGCREAHPGEFTKRAFMNGKLDMTEVEGLGDLIHAETEVQRRQALRQMDGDLSQLYQGWRADIIKCVADLEAFIDFSEDQDIEEHVVESVKSRVGKLRLEISRHLHDNRQGERLRDGVQVVILGEPNVGKSSLMNALSQRPAAIVTDVAGTTRDIIETHLNIAGYPVLLSDTAGLRDTADKVEKEGVIRARKRAEQADVKVVVLDLQQWQNCKNNNRKSSITEFVISQINSLGLQLYQASASSLQILNADLSDSDSTPQLVDEEYCQTIIVLNKLDLVQGNTLEDLKSIDNKVLNCAVGSCLEAQSGRELEPNSPVDFPSVCCVSCTTGEGMQEFLAILESKLKIMCGDPLAGSPSLTQARHRSHLTKCLADLEQFGQMTPADDFVIASEALRRVLREIGKLTGKITTEEILDVIFRDFCIGK</sequence>
<dbReference type="InterPro" id="IPR027417">
    <property type="entry name" value="P-loop_NTPase"/>
</dbReference>
<dbReference type="AlphaFoldDB" id="A0A9D3YI85"/>
<dbReference type="GO" id="GO:0003924">
    <property type="term" value="F:GTPase activity"/>
    <property type="evidence" value="ECO:0007669"/>
    <property type="project" value="InterPro"/>
</dbReference>
<dbReference type="Proteomes" id="UP000828390">
    <property type="component" value="Unassembled WGS sequence"/>
</dbReference>
<evidence type="ECO:0000256" key="1">
    <source>
        <dbReference type="ARBA" id="ARBA00004173"/>
    </source>
</evidence>
<comment type="caution">
    <text evidence="7">The sequence shown here is derived from an EMBL/GenBank/DDBJ whole genome shotgun (WGS) entry which is preliminary data.</text>
</comment>
<dbReference type="SUPFAM" id="SSF52540">
    <property type="entry name" value="P-loop containing nucleoside triphosphate hydrolases"/>
    <property type="match status" value="1"/>
</dbReference>
<gene>
    <name evidence="7" type="ORF">DPMN_074235</name>
</gene>
<dbReference type="InterPro" id="IPR006073">
    <property type="entry name" value="GTP-bd"/>
</dbReference>
<dbReference type="Gene3D" id="3.40.50.300">
    <property type="entry name" value="P-loop containing nucleotide triphosphate hydrolases"/>
    <property type="match status" value="1"/>
</dbReference>
<dbReference type="InterPro" id="IPR018948">
    <property type="entry name" value="GTP-bd_TrmE_N"/>
</dbReference>
<evidence type="ECO:0000256" key="4">
    <source>
        <dbReference type="ARBA" id="ARBA00022741"/>
    </source>
</evidence>
<keyword evidence="4" id="KW-0547">Nucleotide-binding</keyword>
<dbReference type="CDD" id="cd14858">
    <property type="entry name" value="TrmE_N"/>
    <property type="match status" value="1"/>
</dbReference>
<dbReference type="Pfam" id="PF01926">
    <property type="entry name" value="MMR_HSR1"/>
    <property type="match status" value="1"/>
</dbReference>
<evidence type="ECO:0000259" key="6">
    <source>
        <dbReference type="PROSITE" id="PS51709"/>
    </source>
</evidence>
<dbReference type="InterPro" id="IPR031168">
    <property type="entry name" value="G_TrmE"/>
</dbReference>
<dbReference type="NCBIfam" id="NF003661">
    <property type="entry name" value="PRK05291.1-3"/>
    <property type="match status" value="1"/>
</dbReference>
<dbReference type="InterPro" id="IPR027266">
    <property type="entry name" value="TrmE/GcvT-like"/>
</dbReference>
<dbReference type="PANTHER" id="PTHR42714">
    <property type="entry name" value="TRNA MODIFICATION GTPASE GTPBP3"/>
    <property type="match status" value="1"/>
</dbReference>
<dbReference type="GO" id="GO:0005739">
    <property type="term" value="C:mitochondrion"/>
    <property type="evidence" value="ECO:0007669"/>
    <property type="project" value="UniProtKB-SubCell"/>
</dbReference>
<evidence type="ECO:0000313" key="8">
    <source>
        <dbReference type="Proteomes" id="UP000828390"/>
    </source>
</evidence>
<reference evidence="7" key="2">
    <citation type="submission" date="2020-11" db="EMBL/GenBank/DDBJ databases">
        <authorList>
            <person name="McCartney M.A."/>
            <person name="Auch B."/>
            <person name="Kono T."/>
            <person name="Mallez S."/>
            <person name="Becker A."/>
            <person name="Gohl D.M."/>
            <person name="Silverstein K.A.T."/>
            <person name="Koren S."/>
            <person name="Bechman K.B."/>
            <person name="Herman A."/>
            <person name="Abrahante J.E."/>
            <person name="Garbe J."/>
        </authorList>
    </citation>
    <scope>NUCLEOTIDE SEQUENCE</scope>
    <source>
        <strain evidence="7">Duluth1</strain>
        <tissue evidence="7">Whole animal</tissue>
    </source>
</reference>
<dbReference type="InterPro" id="IPR027368">
    <property type="entry name" value="MnmE_dom2"/>
</dbReference>
<dbReference type="InterPro" id="IPR005225">
    <property type="entry name" value="Small_GTP-bd"/>
</dbReference>
<comment type="subcellular location">
    <subcellularLocation>
        <location evidence="1">Mitochondrion</location>
    </subcellularLocation>
</comment>
<dbReference type="Pfam" id="PF10396">
    <property type="entry name" value="TrmE_N"/>
    <property type="match status" value="1"/>
</dbReference>
<feature type="domain" description="TrmE-type G" evidence="6">
    <location>
        <begin position="248"/>
        <end position="475"/>
    </location>
</feature>
<dbReference type="FunFam" id="3.30.1360.120:FF:000007">
    <property type="entry name" value="tRNA modification GTPase GTPBP3, mitochondrial"/>
    <property type="match status" value="1"/>
</dbReference>
<dbReference type="HAMAP" id="MF_00379">
    <property type="entry name" value="GTPase_MnmE"/>
    <property type="match status" value="1"/>
</dbReference>
<dbReference type="InterPro" id="IPR025867">
    <property type="entry name" value="MnmE_helical"/>
</dbReference>
<dbReference type="Pfam" id="PF12631">
    <property type="entry name" value="MnmE_helical"/>
    <property type="match status" value="1"/>
</dbReference>
<evidence type="ECO:0000256" key="2">
    <source>
        <dbReference type="ARBA" id="ARBA00011043"/>
    </source>
</evidence>
<protein>
    <recommendedName>
        <fullName evidence="6">TrmE-type G domain-containing protein</fullName>
    </recommendedName>
</protein>
<evidence type="ECO:0000256" key="5">
    <source>
        <dbReference type="ARBA" id="ARBA00023134"/>
    </source>
</evidence>
<dbReference type="InterPro" id="IPR004520">
    <property type="entry name" value="GTPase_MnmE"/>
</dbReference>
<dbReference type="EMBL" id="JAIWYP010000015">
    <property type="protein sequence ID" value="KAH3699279.1"/>
    <property type="molecule type" value="Genomic_DNA"/>
</dbReference>
<evidence type="ECO:0000256" key="3">
    <source>
        <dbReference type="ARBA" id="ARBA00022694"/>
    </source>
</evidence>
<keyword evidence="3" id="KW-0819">tRNA processing</keyword>
<proteinExistence type="inferred from homology"/>
<keyword evidence="5" id="KW-0342">GTP-binding</keyword>
<dbReference type="SUPFAM" id="SSF116878">
    <property type="entry name" value="TrmE connector domain"/>
    <property type="match status" value="1"/>
</dbReference>
<dbReference type="GO" id="GO:0005525">
    <property type="term" value="F:GTP binding"/>
    <property type="evidence" value="ECO:0007669"/>
    <property type="project" value="UniProtKB-KW"/>
</dbReference>
<dbReference type="PROSITE" id="PS51709">
    <property type="entry name" value="G_TRME"/>
    <property type="match status" value="1"/>
</dbReference>
<comment type="similarity">
    <text evidence="2">Belongs to the TRAFAC class TrmE-Era-EngA-EngB-Septin-like GTPase superfamily. TrmE GTPase family.</text>
</comment>
<dbReference type="GO" id="GO:0002098">
    <property type="term" value="P:tRNA wobble uridine modification"/>
    <property type="evidence" value="ECO:0007669"/>
    <property type="project" value="TreeGrafter"/>
</dbReference>
<dbReference type="PANTHER" id="PTHR42714:SF2">
    <property type="entry name" value="TRNA MODIFICATION GTPASE GTPBP3, MITOCHONDRIAL"/>
    <property type="match status" value="1"/>
</dbReference>
<evidence type="ECO:0000313" key="7">
    <source>
        <dbReference type="EMBL" id="KAH3699279.1"/>
    </source>
</evidence>
<dbReference type="NCBIfam" id="TIGR00231">
    <property type="entry name" value="small_GTP"/>
    <property type="match status" value="1"/>
</dbReference>
<keyword evidence="8" id="KW-1185">Reference proteome</keyword>
<name>A0A9D3YI85_DREPO</name>
<dbReference type="GO" id="GO:0030488">
    <property type="term" value="P:tRNA methylation"/>
    <property type="evidence" value="ECO:0007669"/>
    <property type="project" value="TreeGrafter"/>
</dbReference>
<dbReference type="Gene3D" id="1.20.120.430">
    <property type="entry name" value="tRNA modification GTPase MnmE domain 2"/>
    <property type="match status" value="1"/>
</dbReference>
<reference evidence="7" key="1">
    <citation type="journal article" date="2019" name="bioRxiv">
        <title>The Genome of the Zebra Mussel, Dreissena polymorpha: A Resource for Invasive Species Research.</title>
        <authorList>
            <person name="McCartney M.A."/>
            <person name="Auch B."/>
            <person name="Kono T."/>
            <person name="Mallez S."/>
            <person name="Zhang Y."/>
            <person name="Obille A."/>
            <person name="Becker A."/>
            <person name="Abrahante J.E."/>
            <person name="Garbe J."/>
            <person name="Badalamenti J.P."/>
            <person name="Herman A."/>
            <person name="Mangelson H."/>
            <person name="Liachko I."/>
            <person name="Sullivan S."/>
            <person name="Sone E.D."/>
            <person name="Koren S."/>
            <person name="Silverstein K.A.T."/>
            <person name="Beckman K.B."/>
            <person name="Gohl D.M."/>
        </authorList>
    </citation>
    <scope>NUCLEOTIDE SEQUENCE</scope>
    <source>
        <strain evidence="7">Duluth1</strain>
        <tissue evidence="7">Whole animal</tissue>
    </source>
</reference>
<accession>A0A9D3YI85</accession>